<gene>
    <name evidence="1" type="ORF">BCIN_08g00640</name>
</gene>
<organism evidence="1 2">
    <name type="scientific">Botryotinia fuckeliana (strain B05.10)</name>
    <name type="common">Noble rot fungus</name>
    <name type="synonym">Botrytis cinerea</name>
    <dbReference type="NCBI Taxonomy" id="332648"/>
    <lineage>
        <taxon>Eukaryota</taxon>
        <taxon>Fungi</taxon>
        <taxon>Dikarya</taxon>
        <taxon>Ascomycota</taxon>
        <taxon>Pezizomycotina</taxon>
        <taxon>Leotiomycetes</taxon>
        <taxon>Helotiales</taxon>
        <taxon>Sclerotiniaceae</taxon>
        <taxon>Botrytis</taxon>
    </lineage>
</organism>
<dbReference type="EMBL" id="CP009812">
    <property type="protein sequence ID" value="ATZ52309.1"/>
    <property type="molecule type" value="Genomic_DNA"/>
</dbReference>
<proteinExistence type="predicted"/>
<dbReference type="GeneID" id="36394372"/>
<dbReference type="RefSeq" id="XP_024550128.1">
    <property type="nucleotide sequence ID" value="XM_024694339.1"/>
</dbReference>
<dbReference type="AlphaFoldDB" id="A0A384JNZ7"/>
<reference evidence="1 2" key="1">
    <citation type="journal article" date="2011" name="PLoS Genet.">
        <title>Genomic analysis of the necrotrophic fungal pathogens Sclerotinia sclerotiorum and Botrytis cinerea.</title>
        <authorList>
            <person name="Amselem J."/>
            <person name="Cuomo C.A."/>
            <person name="van Kan J.A."/>
            <person name="Viaud M."/>
            <person name="Benito E.P."/>
            <person name="Couloux A."/>
            <person name="Coutinho P.M."/>
            <person name="de Vries R.P."/>
            <person name="Dyer P.S."/>
            <person name="Fillinger S."/>
            <person name="Fournier E."/>
            <person name="Gout L."/>
            <person name="Hahn M."/>
            <person name="Kohn L."/>
            <person name="Lapalu N."/>
            <person name="Plummer K.M."/>
            <person name="Pradier J.M."/>
            <person name="Quevillon E."/>
            <person name="Sharon A."/>
            <person name="Simon A."/>
            <person name="ten Have A."/>
            <person name="Tudzynski B."/>
            <person name="Tudzynski P."/>
            <person name="Wincker P."/>
            <person name="Andrew M."/>
            <person name="Anthouard V."/>
            <person name="Beever R.E."/>
            <person name="Beffa R."/>
            <person name="Benoit I."/>
            <person name="Bouzid O."/>
            <person name="Brault B."/>
            <person name="Chen Z."/>
            <person name="Choquer M."/>
            <person name="Collemare J."/>
            <person name="Cotton P."/>
            <person name="Danchin E.G."/>
            <person name="Da Silva C."/>
            <person name="Gautier A."/>
            <person name="Giraud C."/>
            <person name="Giraud T."/>
            <person name="Gonzalez C."/>
            <person name="Grossetete S."/>
            <person name="Guldener U."/>
            <person name="Henrissat B."/>
            <person name="Howlett B.J."/>
            <person name="Kodira C."/>
            <person name="Kretschmer M."/>
            <person name="Lappartient A."/>
            <person name="Leroch M."/>
            <person name="Levis C."/>
            <person name="Mauceli E."/>
            <person name="Neuveglise C."/>
            <person name="Oeser B."/>
            <person name="Pearson M."/>
            <person name="Poulain J."/>
            <person name="Poussereau N."/>
            <person name="Quesneville H."/>
            <person name="Rascle C."/>
            <person name="Schumacher J."/>
            <person name="Segurens B."/>
            <person name="Sexton A."/>
            <person name="Silva E."/>
            <person name="Sirven C."/>
            <person name="Soanes D.M."/>
            <person name="Talbot N.J."/>
            <person name="Templeton M."/>
            <person name="Yandava C."/>
            <person name="Yarden O."/>
            <person name="Zeng Q."/>
            <person name="Rollins J.A."/>
            <person name="Lebrun M.H."/>
            <person name="Dickman M."/>
        </authorList>
    </citation>
    <scope>NUCLEOTIDE SEQUENCE [LARGE SCALE GENOMIC DNA]</scope>
    <source>
        <strain evidence="1 2">B05.10</strain>
    </source>
</reference>
<reference evidence="1 2" key="2">
    <citation type="journal article" date="2012" name="Eukaryot. Cell">
        <title>Genome update of Botrytis cinerea strains B05.10 and T4.</title>
        <authorList>
            <person name="Staats M."/>
            <person name="van Kan J.A."/>
        </authorList>
    </citation>
    <scope>NUCLEOTIDE SEQUENCE [LARGE SCALE GENOMIC DNA]</scope>
    <source>
        <strain evidence="1 2">B05.10</strain>
    </source>
</reference>
<dbReference type="OrthoDB" id="5387995at2759"/>
<keyword evidence="2" id="KW-1185">Reference proteome</keyword>
<dbReference type="Proteomes" id="UP000001798">
    <property type="component" value="Chromosome 8"/>
</dbReference>
<evidence type="ECO:0000313" key="1">
    <source>
        <dbReference type="EMBL" id="ATZ52309.1"/>
    </source>
</evidence>
<dbReference type="VEuPathDB" id="FungiDB:Bcin08g00640"/>
<protein>
    <submittedName>
        <fullName evidence="1">Uncharacterized protein</fullName>
    </submittedName>
</protein>
<sequence>MIPLHNTTSTTLGIQPQIATQTSEALSPSFQFGIFNPNKPNATFKFTFASASASASPSPCLPYRSKRTRPLSDVDGNLNANAVNEGPGRKKRRLRLHLITSRLSRPFSVPASYKHARIFGVKGVCVKGVGGLKRLGGLGDGKGEGKKEIGIGRNVLRKVAIFNRIRLQMRMHGARESMFRERQQQTLLDVDMHLRAILEEKQNKRCSEFVLPPSPLGRSNYDVLDSEDEMLMDELEDGCEKMIYSDFNVMCSSEEGEDEYEYLDTLDGLSPEDMQEQPLSPPEDERIVEMLREEGRLHDSYFVRLGGAEMGVSVG</sequence>
<reference evidence="1 2" key="3">
    <citation type="journal article" date="2017" name="Mol. Plant Pathol.">
        <title>A gapless genome sequence of the fungus Botrytis cinerea.</title>
        <authorList>
            <person name="Van Kan J.A."/>
            <person name="Stassen J.H."/>
            <person name="Mosbach A."/>
            <person name="Van Der Lee T.A."/>
            <person name="Faino L."/>
            <person name="Farmer A.D."/>
            <person name="Papasotiriou D.G."/>
            <person name="Zhou S."/>
            <person name="Seidl M.F."/>
            <person name="Cottam E."/>
            <person name="Edel D."/>
            <person name="Hahn M."/>
            <person name="Schwartz D.C."/>
            <person name="Dietrich R.A."/>
            <person name="Widdison S."/>
            <person name="Scalliet G."/>
        </authorList>
    </citation>
    <scope>NUCLEOTIDE SEQUENCE [LARGE SCALE GENOMIC DNA]</scope>
    <source>
        <strain evidence="1 2">B05.10</strain>
    </source>
</reference>
<accession>A0A384JNZ7</accession>
<dbReference type="KEGG" id="bfu:BCIN_08g00640"/>
<evidence type="ECO:0000313" key="2">
    <source>
        <dbReference type="Proteomes" id="UP000001798"/>
    </source>
</evidence>
<name>A0A384JNZ7_BOTFB</name>